<dbReference type="InterPro" id="IPR049539">
    <property type="entry name" value="SPL"/>
</dbReference>
<dbReference type="GO" id="GO:0042601">
    <property type="term" value="C:endospore-forming forespore"/>
    <property type="evidence" value="ECO:0007669"/>
    <property type="project" value="TreeGrafter"/>
</dbReference>
<dbReference type="Gene3D" id="3.40.50.12110">
    <property type="match status" value="1"/>
</dbReference>
<reference evidence="1" key="1">
    <citation type="submission" date="2018-05" db="EMBL/GenBank/DDBJ databases">
        <authorList>
            <person name="Lanie J.A."/>
            <person name="Ng W.-L."/>
            <person name="Kazmierczak K.M."/>
            <person name="Andrzejewski T.M."/>
            <person name="Davidsen T.M."/>
            <person name="Wayne K.J."/>
            <person name="Tettelin H."/>
            <person name="Glass J.I."/>
            <person name="Rusch D."/>
            <person name="Podicherti R."/>
            <person name="Tsui H.-C.T."/>
            <person name="Winkler M.E."/>
        </authorList>
    </citation>
    <scope>NUCLEOTIDE SEQUENCE</scope>
</reference>
<proteinExistence type="predicted"/>
<name>A0A382B0W8_9ZZZZ</name>
<dbReference type="GO" id="GO:1904047">
    <property type="term" value="F:S-adenosyl-L-methionine binding"/>
    <property type="evidence" value="ECO:0007669"/>
    <property type="project" value="TreeGrafter"/>
</dbReference>
<dbReference type="GO" id="GO:0051539">
    <property type="term" value="F:4 iron, 4 sulfur cluster binding"/>
    <property type="evidence" value="ECO:0007669"/>
    <property type="project" value="TreeGrafter"/>
</dbReference>
<dbReference type="EMBL" id="UINC01027722">
    <property type="protein sequence ID" value="SVB07456.1"/>
    <property type="molecule type" value="Genomic_DNA"/>
</dbReference>
<evidence type="ECO:0008006" key="2">
    <source>
        <dbReference type="Google" id="ProtNLM"/>
    </source>
</evidence>
<protein>
    <recommendedName>
        <fullName evidence="2">Radical SAM core domain-containing protein</fullName>
    </recommendedName>
</protein>
<gene>
    <name evidence="1" type="ORF">METZ01_LOCUS160310</name>
</gene>
<dbReference type="GO" id="GO:0003913">
    <property type="term" value="F:DNA photolyase activity"/>
    <property type="evidence" value="ECO:0007669"/>
    <property type="project" value="TreeGrafter"/>
</dbReference>
<accession>A0A382B0W8</accession>
<dbReference type="Gene3D" id="3.80.30.30">
    <property type="match status" value="1"/>
</dbReference>
<evidence type="ECO:0000313" key="1">
    <source>
        <dbReference type="EMBL" id="SVB07456.1"/>
    </source>
</evidence>
<dbReference type="AlphaFoldDB" id="A0A382B0W8"/>
<organism evidence="1">
    <name type="scientific">marine metagenome</name>
    <dbReference type="NCBI Taxonomy" id="408172"/>
    <lineage>
        <taxon>unclassified sequences</taxon>
        <taxon>metagenomes</taxon>
        <taxon>ecological metagenomes</taxon>
    </lineage>
</organism>
<feature type="non-terminal residue" evidence="1">
    <location>
        <position position="222"/>
    </location>
</feature>
<sequence length="222" mass="25212">MHMASLVSNNETVFLPEAILVDRSVADHPLTLKTILQFPDIPVEHHSTLDETIRRIQKTSNDTFGTGKRNLVLTRFNGSFLKKCPGASPGMVCCNYYVVNLIKNCMYDCSYCFLQDFLNNNPLLVAYVNIEDLLKELDQTFSTHSDKIFRVGTGELTDSLALDQVIPYSQQLIPFFNKRENAVLEFKTKSNCVKNLLNQSSTKNIIVSWSLNPQVIIDQEEK</sequence>
<dbReference type="PANTHER" id="PTHR37822">
    <property type="entry name" value="SPORE PHOTOPRODUCT LYASE-RELATED"/>
    <property type="match status" value="1"/>
</dbReference>
<dbReference type="Pfam" id="PF20903">
    <property type="entry name" value="SPL"/>
    <property type="match status" value="1"/>
</dbReference>
<dbReference type="PANTHER" id="PTHR37822:SF2">
    <property type="entry name" value="SPORE PHOTOPRODUCT LYASE"/>
    <property type="match status" value="1"/>
</dbReference>